<evidence type="ECO:0000259" key="10">
    <source>
        <dbReference type="PROSITE" id="PS51007"/>
    </source>
</evidence>
<dbReference type="GO" id="GO:0016020">
    <property type="term" value="C:membrane"/>
    <property type="evidence" value="ECO:0007669"/>
    <property type="project" value="UniProtKB-SubCell"/>
</dbReference>
<dbReference type="PANTHER" id="PTHR10266:SF3">
    <property type="entry name" value="CYTOCHROME C1, HEME PROTEIN, MITOCHONDRIAL"/>
    <property type="match status" value="1"/>
</dbReference>
<accession>A0A378LJP9</accession>
<dbReference type="GO" id="GO:0046872">
    <property type="term" value="F:metal ion binding"/>
    <property type="evidence" value="ECO:0007669"/>
    <property type="project" value="UniProtKB-KW"/>
</dbReference>
<evidence type="ECO:0000313" key="12">
    <source>
        <dbReference type="EMBL" id="STY24291.1"/>
    </source>
</evidence>
<keyword evidence="2 8" id="KW-0349">Heme</keyword>
<dbReference type="InterPro" id="IPR036909">
    <property type="entry name" value="Cyt_c-like_dom_sf"/>
</dbReference>
<dbReference type="Gene3D" id="1.10.760.10">
    <property type="entry name" value="Cytochrome c-like domain"/>
    <property type="match status" value="1"/>
</dbReference>
<evidence type="ECO:0000256" key="1">
    <source>
        <dbReference type="ARBA" id="ARBA00004370"/>
    </source>
</evidence>
<feature type="transmembrane region" description="Helical" evidence="9">
    <location>
        <begin position="197"/>
        <end position="219"/>
    </location>
</feature>
<dbReference type="RefSeq" id="WP_058476665.1">
    <property type="nucleotide sequence ID" value="NZ_CAAAIO010000005.1"/>
</dbReference>
<dbReference type="STRING" id="460.Lstg_1087"/>
<keyword evidence="4 8" id="KW-0479">Metal-binding</keyword>
<dbReference type="AlphaFoldDB" id="A0A378LJP9"/>
<feature type="binding site" description="covalent" evidence="8">
    <location>
        <position position="53"/>
    </location>
    <ligand>
        <name>heme c</name>
        <dbReference type="ChEBI" id="CHEBI:61717"/>
    </ligand>
</feature>
<evidence type="ECO:0000256" key="2">
    <source>
        <dbReference type="ARBA" id="ARBA00022617"/>
    </source>
</evidence>
<evidence type="ECO:0000313" key="14">
    <source>
        <dbReference type="Proteomes" id="UP000255110"/>
    </source>
</evidence>
<keyword evidence="5 9" id="KW-1133">Transmembrane helix</keyword>
<dbReference type="InterPro" id="IPR002326">
    <property type="entry name" value="Cyt_c1"/>
</dbReference>
<gene>
    <name evidence="12" type="primary">petC</name>
    <name evidence="11" type="ORF">Lstg_1087</name>
    <name evidence="12" type="ORF">NCTC11991_02908</name>
</gene>
<reference evidence="12 14" key="2">
    <citation type="submission" date="2018-06" db="EMBL/GenBank/DDBJ databases">
        <authorList>
            <consortium name="Pathogen Informatics"/>
            <person name="Doyle S."/>
        </authorList>
    </citation>
    <scope>NUCLEOTIDE SEQUENCE [LARGE SCALE GENOMIC DNA]</scope>
    <source>
        <strain evidence="12 14">NCTC11991</strain>
    </source>
</reference>
<dbReference type="InterPro" id="IPR009056">
    <property type="entry name" value="Cyt_c-like_dom"/>
</dbReference>
<proteinExistence type="predicted"/>
<organism evidence="12 14">
    <name type="scientific">Legionella steigerwaltii</name>
    <dbReference type="NCBI Taxonomy" id="460"/>
    <lineage>
        <taxon>Bacteria</taxon>
        <taxon>Pseudomonadati</taxon>
        <taxon>Pseudomonadota</taxon>
        <taxon>Gammaproteobacteria</taxon>
        <taxon>Legionellales</taxon>
        <taxon>Legionellaceae</taxon>
        <taxon>Legionella</taxon>
    </lineage>
</organism>
<reference evidence="11 13" key="1">
    <citation type="submission" date="2015-11" db="EMBL/GenBank/DDBJ databases">
        <title>Genomic analysis of 38 Legionella species identifies large and diverse effector repertoires.</title>
        <authorList>
            <person name="Burstein D."/>
            <person name="Amaro F."/>
            <person name="Zusman T."/>
            <person name="Lifshitz Z."/>
            <person name="Cohen O."/>
            <person name="Gilbert J.A."/>
            <person name="Pupko T."/>
            <person name="Shuman H.A."/>
            <person name="Segal G."/>
        </authorList>
    </citation>
    <scope>NUCLEOTIDE SEQUENCE [LARGE SCALE GENOMIC DNA]</scope>
    <source>
        <strain evidence="11 13">SC-18-C9</strain>
    </source>
</reference>
<keyword evidence="13" id="KW-1185">Reference proteome</keyword>
<sequence length="226" mass="25937">MYKKAGLFYLLTWFSGLLVNPVIWAAHPVEANVHDKESLQRGARLFMNYCSGCHSLKYLRYNHMAKGLGLTQFDGRINEDLLKNNLIFTQATINDPIRIALPPEDAKQWFGIVPPDLSLVAREKGTNWLYSYLNGFYKDDARPFGTNNRLVPDVAMPNILETLKHELPQGQFDTNLQDLVTFLAYVGEPVQSLRYRMGFFIVGFLFVLFLVVLGLKTVYWRKIGIK</sequence>
<name>A0A378LJP9_9GAMM</name>
<dbReference type="Proteomes" id="UP000255110">
    <property type="component" value="Unassembled WGS sequence"/>
</dbReference>
<dbReference type="GO" id="GO:0009055">
    <property type="term" value="F:electron transfer activity"/>
    <property type="evidence" value="ECO:0007669"/>
    <property type="project" value="InterPro"/>
</dbReference>
<dbReference type="OrthoDB" id="9798864at2"/>
<evidence type="ECO:0000256" key="3">
    <source>
        <dbReference type="ARBA" id="ARBA00022692"/>
    </source>
</evidence>
<comment type="cofactor">
    <cofactor evidence="8">
        <name>heme c</name>
        <dbReference type="ChEBI" id="CHEBI:61717"/>
    </cofactor>
    <text evidence="8">Binds 1 heme c group covalently per subunit.</text>
</comment>
<dbReference type="Pfam" id="PF02167">
    <property type="entry name" value="Cytochrom_C1"/>
    <property type="match status" value="1"/>
</dbReference>
<evidence type="ECO:0000313" key="13">
    <source>
        <dbReference type="Proteomes" id="UP000054820"/>
    </source>
</evidence>
<keyword evidence="6 8" id="KW-0408">Iron</keyword>
<evidence type="ECO:0000256" key="8">
    <source>
        <dbReference type="PIRSR" id="PIRSR602326-1"/>
    </source>
</evidence>
<dbReference type="EMBL" id="UGOY01000001">
    <property type="protein sequence ID" value="STY24291.1"/>
    <property type="molecule type" value="Genomic_DNA"/>
</dbReference>
<dbReference type="PANTHER" id="PTHR10266">
    <property type="entry name" value="CYTOCHROME C1"/>
    <property type="match status" value="1"/>
</dbReference>
<dbReference type="SUPFAM" id="SSF46626">
    <property type="entry name" value="Cytochrome c"/>
    <property type="match status" value="1"/>
</dbReference>
<dbReference type="EMBL" id="LNYZ01000008">
    <property type="protein sequence ID" value="KTD78618.1"/>
    <property type="molecule type" value="Genomic_DNA"/>
</dbReference>
<feature type="domain" description="Cytochrome c" evidence="10">
    <location>
        <begin position="37"/>
        <end position="187"/>
    </location>
</feature>
<dbReference type="PRINTS" id="PR00603">
    <property type="entry name" value="CYTOCHROMEC1"/>
</dbReference>
<keyword evidence="7 9" id="KW-0472">Membrane</keyword>
<evidence type="ECO:0000256" key="6">
    <source>
        <dbReference type="ARBA" id="ARBA00023004"/>
    </source>
</evidence>
<evidence type="ECO:0000256" key="9">
    <source>
        <dbReference type="SAM" id="Phobius"/>
    </source>
</evidence>
<feature type="binding site" description="covalent" evidence="8">
    <location>
        <position position="54"/>
    </location>
    <ligand>
        <name>heme c</name>
        <dbReference type="ChEBI" id="CHEBI:61717"/>
    </ligand>
</feature>
<evidence type="ECO:0000256" key="4">
    <source>
        <dbReference type="ARBA" id="ARBA00022723"/>
    </source>
</evidence>
<keyword evidence="3 9" id="KW-0812">Transmembrane</keyword>
<dbReference type="Proteomes" id="UP000054820">
    <property type="component" value="Unassembled WGS sequence"/>
</dbReference>
<evidence type="ECO:0000256" key="5">
    <source>
        <dbReference type="ARBA" id="ARBA00022989"/>
    </source>
</evidence>
<protein>
    <submittedName>
        <fullName evidence="12">Ubiquinol-cytochrome c oxydoreductase, cytochrome c1</fullName>
    </submittedName>
</protein>
<feature type="binding site" description="covalent" evidence="8">
    <location>
        <position position="50"/>
    </location>
    <ligand>
        <name>heme c</name>
        <dbReference type="ChEBI" id="CHEBI:61717"/>
    </ligand>
</feature>
<comment type="subcellular location">
    <subcellularLocation>
        <location evidence="1">Membrane</location>
    </subcellularLocation>
</comment>
<dbReference type="PROSITE" id="PS51007">
    <property type="entry name" value="CYTC"/>
    <property type="match status" value="1"/>
</dbReference>
<dbReference type="GO" id="GO:0020037">
    <property type="term" value="F:heme binding"/>
    <property type="evidence" value="ECO:0007669"/>
    <property type="project" value="InterPro"/>
</dbReference>
<feature type="binding site" description="covalent" evidence="8">
    <location>
        <position position="156"/>
    </location>
    <ligand>
        <name>heme c</name>
        <dbReference type="ChEBI" id="CHEBI:61717"/>
    </ligand>
</feature>
<evidence type="ECO:0000256" key="7">
    <source>
        <dbReference type="ARBA" id="ARBA00023136"/>
    </source>
</evidence>
<evidence type="ECO:0000313" key="11">
    <source>
        <dbReference type="EMBL" id="KTD78618.1"/>
    </source>
</evidence>